<dbReference type="STRING" id="128403.WA1_04120"/>
<dbReference type="EMBL" id="ANNX02000045">
    <property type="protein sequence ID" value="KYC37712.1"/>
    <property type="molecule type" value="Genomic_DNA"/>
</dbReference>
<dbReference type="Pfam" id="PF06051">
    <property type="entry name" value="DUF928"/>
    <property type="match status" value="1"/>
</dbReference>
<dbReference type="InterPro" id="IPR010328">
    <property type="entry name" value="DUF928"/>
</dbReference>
<evidence type="ECO:0000313" key="1">
    <source>
        <dbReference type="EMBL" id="KYC37712.1"/>
    </source>
</evidence>
<gene>
    <name evidence="1" type="ORF">WA1_04120</name>
</gene>
<protein>
    <recommendedName>
        <fullName evidence="3">DUF928 domain-containing protein</fullName>
    </recommendedName>
</protein>
<name>A0A139WZB3_9CYAN</name>
<dbReference type="AlphaFoldDB" id="A0A139WZB3"/>
<evidence type="ECO:0000313" key="2">
    <source>
        <dbReference type="Proteomes" id="UP000076925"/>
    </source>
</evidence>
<organism evidence="1 2">
    <name type="scientific">Scytonema hofmannii PCC 7110</name>
    <dbReference type="NCBI Taxonomy" id="128403"/>
    <lineage>
        <taxon>Bacteria</taxon>
        <taxon>Bacillati</taxon>
        <taxon>Cyanobacteriota</taxon>
        <taxon>Cyanophyceae</taxon>
        <taxon>Nostocales</taxon>
        <taxon>Scytonemataceae</taxon>
        <taxon>Scytonema</taxon>
    </lineage>
</organism>
<sequence>MTISNRAMNKQFLVISRHLLNQLLIASVSSLFIVNTALAYNPPKKPSRPRTTTSNAIRNDLCLQSTEYNLTVLAPVGHIGETISQQPIFAWFLPNSKPRKMELSVFEYVNDARGKKIKSFQLDSQPGRMMKFSPNSEGFTFELGKTYLWQISLLCDRNNPMKDIFAEAVIQIVPKSPALVSQLGQANDPLKRAKIYADAGLWYDAFAEVLENPQGKDFMLQMLTKLSKLEAESAGDASEKWLKDNLEAQASQLEKVVAREK</sequence>
<keyword evidence="2" id="KW-1185">Reference proteome</keyword>
<evidence type="ECO:0008006" key="3">
    <source>
        <dbReference type="Google" id="ProtNLM"/>
    </source>
</evidence>
<comment type="caution">
    <text evidence="1">The sequence shown here is derived from an EMBL/GenBank/DDBJ whole genome shotgun (WGS) entry which is preliminary data.</text>
</comment>
<proteinExistence type="predicted"/>
<dbReference type="Proteomes" id="UP000076925">
    <property type="component" value="Unassembled WGS sequence"/>
</dbReference>
<reference evidence="1 2" key="1">
    <citation type="journal article" date="2013" name="Genome Biol. Evol.">
        <title>Genomes of Stigonematalean cyanobacteria (subsection V) and the evolution of oxygenic photosynthesis from prokaryotes to plastids.</title>
        <authorList>
            <person name="Dagan T."/>
            <person name="Roettger M."/>
            <person name="Stucken K."/>
            <person name="Landan G."/>
            <person name="Koch R."/>
            <person name="Major P."/>
            <person name="Gould S.B."/>
            <person name="Goremykin V.V."/>
            <person name="Rippka R."/>
            <person name="Tandeau de Marsac N."/>
            <person name="Gugger M."/>
            <person name="Lockhart P.J."/>
            <person name="Allen J.F."/>
            <person name="Brune I."/>
            <person name="Maus I."/>
            <person name="Puhler A."/>
            <person name="Martin W.F."/>
        </authorList>
    </citation>
    <scope>NUCLEOTIDE SEQUENCE [LARGE SCALE GENOMIC DNA]</scope>
    <source>
        <strain evidence="1 2">PCC 7110</strain>
    </source>
</reference>
<accession>A0A139WZB3</accession>